<reference evidence="10 11" key="1">
    <citation type="submission" date="2018-10" db="EMBL/GenBank/DDBJ databases">
        <title>Fifty Aureobasidium pullulans genomes reveal a recombining polyextremotolerant generalist.</title>
        <authorList>
            <person name="Gostincar C."/>
            <person name="Turk M."/>
            <person name="Zajc J."/>
            <person name="Gunde-Cimerman N."/>
        </authorList>
    </citation>
    <scope>NUCLEOTIDE SEQUENCE [LARGE SCALE GENOMIC DNA]</scope>
    <source>
        <strain evidence="10 11">EXF-4256</strain>
    </source>
</reference>
<evidence type="ECO:0000313" key="11">
    <source>
        <dbReference type="Proteomes" id="UP000305064"/>
    </source>
</evidence>
<proteinExistence type="inferred from homology"/>
<dbReference type="EC" id="1.2.1.16" evidence="6"/>
<dbReference type="FunFam" id="3.40.605.10:FF:000005">
    <property type="entry name" value="Succinate-semialdehyde dehydrogenase I"/>
    <property type="match status" value="1"/>
</dbReference>
<evidence type="ECO:0000256" key="6">
    <source>
        <dbReference type="ARBA" id="ARBA00067047"/>
    </source>
</evidence>
<dbReference type="InterPro" id="IPR016163">
    <property type="entry name" value="Ald_DH_C"/>
</dbReference>
<dbReference type="SUPFAM" id="SSF53720">
    <property type="entry name" value="ALDH-like"/>
    <property type="match status" value="1"/>
</dbReference>
<evidence type="ECO:0000256" key="5">
    <source>
        <dbReference type="ARBA" id="ARBA00052698"/>
    </source>
</evidence>
<comment type="caution">
    <text evidence="10">The sequence shown here is derived from an EMBL/GenBank/DDBJ whole genome shotgun (WGS) entry which is preliminary data.</text>
</comment>
<evidence type="ECO:0000256" key="3">
    <source>
        <dbReference type="ARBA" id="ARBA00023002"/>
    </source>
</evidence>
<evidence type="ECO:0000256" key="1">
    <source>
        <dbReference type="ARBA" id="ARBA00005176"/>
    </source>
</evidence>
<dbReference type="PROSITE" id="PS00687">
    <property type="entry name" value="ALDEHYDE_DEHYDR_GLU"/>
    <property type="match status" value="1"/>
</dbReference>
<dbReference type="Pfam" id="PF00171">
    <property type="entry name" value="Aldedh"/>
    <property type="match status" value="1"/>
</dbReference>
<name>A0A4S9W0Y7_AURPU</name>
<comment type="pathway">
    <text evidence="1">Amino-acid degradation; 4-aminobutanoate degradation.</text>
</comment>
<dbReference type="InterPro" id="IPR029510">
    <property type="entry name" value="Ald_DH_CS_GLU"/>
</dbReference>
<feature type="domain" description="Aldehyde dehydrogenase" evidence="9">
    <location>
        <begin position="23"/>
        <end position="485"/>
    </location>
</feature>
<dbReference type="EMBL" id="QZBJ01000069">
    <property type="protein sequence ID" value="THY70782.1"/>
    <property type="molecule type" value="Genomic_DNA"/>
</dbReference>
<evidence type="ECO:0000313" key="10">
    <source>
        <dbReference type="EMBL" id="THY70782.1"/>
    </source>
</evidence>
<dbReference type="InterPro" id="IPR016161">
    <property type="entry name" value="Ald_DH/histidinol_DH"/>
</dbReference>
<evidence type="ECO:0000256" key="7">
    <source>
        <dbReference type="PROSITE-ProRule" id="PRU10007"/>
    </source>
</evidence>
<dbReference type="PANTHER" id="PTHR43353">
    <property type="entry name" value="SUCCINATE-SEMIALDEHYDE DEHYDROGENASE, MITOCHONDRIAL"/>
    <property type="match status" value="1"/>
</dbReference>
<dbReference type="InterPro" id="IPR015590">
    <property type="entry name" value="Aldehyde_DH_dom"/>
</dbReference>
<dbReference type="CDD" id="cd07103">
    <property type="entry name" value="ALDH_F5_SSADH_GabD"/>
    <property type="match status" value="1"/>
</dbReference>
<evidence type="ECO:0000256" key="2">
    <source>
        <dbReference type="ARBA" id="ARBA00009986"/>
    </source>
</evidence>
<dbReference type="InterPro" id="IPR016162">
    <property type="entry name" value="Ald_DH_N"/>
</dbReference>
<comment type="catalytic activity">
    <reaction evidence="5">
        <text>succinate semialdehyde + NAD(+) + H2O = succinate + NADH + 2 H(+)</text>
        <dbReference type="Rhea" id="RHEA:13217"/>
        <dbReference type="ChEBI" id="CHEBI:15377"/>
        <dbReference type="ChEBI" id="CHEBI:15378"/>
        <dbReference type="ChEBI" id="CHEBI:30031"/>
        <dbReference type="ChEBI" id="CHEBI:57540"/>
        <dbReference type="ChEBI" id="CHEBI:57706"/>
        <dbReference type="ChEBI" id="CHEBI:57945"/>
        <dbReference type="EC" id="1.2.1.16"/>
    </reaction>
</comment>
<accession>A0A4S9W0Y7</accession>
<dbReference type="PANTHER" id="PTHR43353:SF11">
    <property type="entry name" value="SUCCINATE SEMIALDEHYDE DEHYDROGENASE (EUROFUNG)"/>
    <property type="match status" value="1"/>
</dbReference>
<dbReference type="Gene3D" id="3.40.605.10">
    <property type="entry name" value="Aldehyde Dehydrogenase, Chain A, domain 1"/>
    <property type="match status" value="1"/>
</dbReference>
<gene>
    <name evidence="10" type="ORF">D6C94_08262</name>
</gene>
<organism evidence="10 11">
    <name type="scientific">Aureobasidium pullulans</name>
    <name type="common">Black yeast</name>
    <name type="synonym">Pullularia pullulans</name>
    <dbReference type="NCBI Taxonomy" id="5580"/>
    <lineage>
        <taxon>Eukaryota</taxon>
        <taxon>Fungi</taxon>
        <taxon>Dikarya</taxon>
        <taxon>Ascomycota</taxon>
        <taxon>Pezizomycotina</taxon>
        <taxon>Dothideomycetes</taxon>
        <taxon>Dothideomycetidae</taxon>
        <taxon>Dothideales</taxon>
        <taxon>Saccotheciaceae</taxon>
        <taxon>Aureobasidium</taxon>
    </lineage>
</organism>
<dbReference type="GO" id="GO:0009450">
    <property type="term" value="P:gamma-aminobutyric acid catabolic process"/>
    <property type="evidence" value="ECO:0007669"/>
    <property type="project" value="TreeGrafter"/>
</dbReference>
<dbReference type="GO" id="GO:0005737">
    <property type="term" value="C:cytoplasm"/>
    <property type="evidence" value="ECO:0007669"/>
    <property type="project" value="TreeGrafter"/>
</dbReference>
<sequence>MHEVPPLANPALFKQKNLINGRWVDSVSGKTFSVIDPATEKEIGRCPESVEQDVEAAITVAKDALATWRTKSGRERARILRSWYDLLLVNKGDIATLITWENGKAKPDATGEVLFAASFLEWFSEEAAHVGGDVLQHSNPTHRLHVIKEPVGVCGMITPWNFPAGMVARKLAPALAAGCTAVVKTAGETPFTANAMAVLALEAGVPSGVINIVTALENTPRVGQVLCSSQDVRKISFTGSTRVGKILMRQCSESPKKLSLELGGNAPFIVFDDCNLDEAVAGLMASKFKVSGQTCVCANRVYVQKTVHGEFCKRLVKAVAALQLGGGFTSGVTQGPLIGPLAVAKVGNHVNDAVSKGAKIAIGGRAADSFGQSFFLPTVLTGMNTEMKISSEETFGPVAALYSFSTEEEVIAVANDSEVGLAAYVYTNDLYRSTRVTEALQVGMVAINTGVISDNAAPFGGVKHSGLGREGSKYGIADYQELKTVVVGGFKSQL</sequence>
<comment type="similarity">
    <text evidence="2 8">Belongs to the aldehyde dehydrogenase family.</text>
</comment>
<evidence type="ECO:0000259" key="9">
    <source>
        <dbReference type="Pfam" id="PF00171"/>
    </source>
</evidence>
<dbReference type="AlphaFoldDB" id="A0A4S9W0Y7"/>
<feature type="active site" evidence="7">
    <location>
        <position position="261"/>
    </location>
</feature>
<evidence type="ECO:0000256" key="8">
    <source>
        <dbReference type="RuleBase" id="RU003345"/>
    </source>
</evidence>
<protein>
    <recommendedName>
        <fullName evidence="6">succinate-semialdehyde dehydrogenase [NAD(P)(+)]</fullName>
        <ecNumber evidence="6">1.2.1.16</ecNumber>
    </recommendedName>
</protein>
<comment type="catalytic activity">
    <reaction evidence="4">
        <text>succinate semialdehyde + NADP(+) + H2O = succinate + NADPH + 2 H(+)</text>
        <dbReference type="Rhea" id="RHEA:13213"/>
        <dbReference type="ChEBI" id="CHEBI:15377"/>
        <dbReference type="ChEBI" id="CHEBI:15378"/>
        <dbReference type="ChEBI" id="CHEBI:30031"/>
        <dbReference type="ChEBI" id="CHEBI:57706"/>
        <dbReference type="ChEBI" id="CHEBI:57783"/>
        <dbReference type="ChEBI" id="CHEBI:58349"/>
        <dbReference type="EC" id="1.2.1.16"/>
    </reaction>
</comment>
<dbReference type="Proteomes" id="UP000305064">
    <property type="component" value="Unassembled WGS sequence"/>
</dbReference>
<evidence type="ECO:0000256" key="4">
    <source>
        <dbReference type="ARBA" id="ARBA00050387"/>
    </source>
</evidence>
<keyword evidence="3 8" id="KW-0560">Oxidoreductase</keyword>
<dbReference type="FunFam" id="3.40.309.10:FF:000004">
    <property type="entry name" value="Succinate-semialdehyde dehydrogenase I"/>
    <property type="match status" value="1"/>
</dbReference>
<dbReference type="InterPro" id="IPR050740">
    <property type="entry name" value="Aldehyde_DH_Superfamily"/>
</dbReference>
<dbReference type="GO" id="GO:0004777">
    <property type="term" value="F:succinate-semialdehyde dehydrogenase (NAD+) activity"/>
    <property type="evidence" value="ECO:0007669"/>
    <property type="project" value="TreeGrafter"/>
</dbReference>
<dbReference type="Gene3D" id="3.40.309.10">
    <property type="entry name" value="Aldehyde Dehydrogenase, Chain A, domain 2"/>
    <property type="match status" value="1"/>
</dbReference>